<dbReference type="OrthoDB" id="48625at2759"/>
<dbReference type="GO" id="GO:0006606">
    <property type="term" value="P:protein import into nucleus"/>
    <property type="evidence" value="ECO:0007669"/>
    <property type="project" value="TreeGrafter"/>
</dbReference>
<dbReference type="PROSITE" id="PS51419">
    <property type="entry name" value="RAB"/>
    <property type="match status" value="1"/>
</dbReference>
<keyword evidence="5" id="KW-0653">Protein transport</keyword>
<dbReference type="SMR" id="B4NWQ0"/>
<comment type="subcellular location">
    <subcellularLocation>
        <location evidence="1">Nucleus</location>
    </subcellularLocation>
</comment>
<dbReference type="PROSITE" id="PS51418">
    <property type="entry name" value="RAN"/>
    <property type="match status" value="1"/>
</dbReference>
<dbReference type="PANTHER" id="PTHR24071">
    <property type="entry name" value="RAN GTPASE"/>
    <property type="match status" value="1"/>
</dbReference>
<evidence type="ECO:0000256" key="1">
    <source>
        <dbReference type="ARBA" id="ARBA00004123"/>
    </source>
</evidence>
<evidence type="ECO:0000313" key="10">
    <source>
        <dbReference type="Proteomes" id="UP000002282"/>
    </source>
</evidence>
<dbReference type="PANTHER" id="PTHR24071:SF0">
    <property type="entry name" value="GTP-BINDING NUCLEAR PROTEIN RAN"/>
    <property type="match status" value="1"/>
</dbReference>
<keyword evidence="10" id="KW-1185">Reference proteome</keyword>
<dbReference type="KEGG" id="dya:Dyak_GE15102"/>
<evidence type="ECO:0000256" key="8">
    <source>
        <dbReference type="SAM" id="MobiDB-lite"/>
    </source>
</evidence>
<dbReference type="PhylomeDB" id="B4NWQ0"/>
<dbReference type="PRINTS" id="PR00449">
    <property type="entry name" value="RASTRNSFRMNG"/>
</dbReference>
<accession>B4NWQ0</accession>
<organism evidence="9 10">
    <name type="scientific">Drosophila yakuba</name>
    <name type="common">Fruit fly</name>
    <dbReference type="NCBI Taxonomy" id="7245"/>
    <lineage>
        <taxon>Eukaryota</taxon>
        <taxon>Metazoa</taxon>
        <taxon>Ecdysozoa</taxon>
        <taxon>Arthropoda</taxon>
        <taxon>Hexapoda</taxon>
        <taxon>Insecta</taxon>
        <taxon>Pterygota</taxon>
        <taxon>Neoptera</taxon>
        <taxon>Endopterygota</taxon>
        <taxon>Diptera</taxon>
        <taxon>Brachycera</taxon>
        <taxon>Muscomorpha</taxon>
        <taxon>Ephydroidea</taxon>
        <taxon>Drosophilidae</taxon>
        <taxon>Drosophila</taxon>
        <taxon>Sophophora</taxon>
    </lineage>
</organism>
<evidence type="ECO:0000256" key="2">
    <source>
        <dbReference type="ARBA" id="ARBA00008028"/>
    </source>
</evidence>
<keyword evidence="3" id="KW-0813">Transport</keyword>
<keyword evidence="7" id="KW-0539">Nucleus</keyword>
<gene>
    <name evidence="9" type="primary">Dyak\GE15102</name>
    <name evidence="9" type="synonym">dyak_GLEANR_1633</name>
    <name evidence="9" type="synonym">GE15102</name>
    <name evidence="9" type="ORF">Dyak_GE15102</name>
</gene>
<keyword evidence="4" id="KW-0547">Nucleotide-binding</keyword>
<dbReference type="SMART" id="SM00175">
    <property type="entry name" value="RAB"/>
    <property type="match status" value="1"/>
</dbReference>
<dbReference type="InterPro" id="IPR002041">
    <property type="entry name" value="Ran_GTPase"/>
</dbReference>
<sequence>MNRYKLVLLGDAQVGKTSLMSRLLYGMYQERYEPTDGVQLTSFAIQTDHGNIRFKVWDTAGQAELCGLRDGYYIGAQCAIIMVDVTSPGSYQSWHRDLVRVCNKIPVVICGNKNEPMAERTERNLQASFGRMNLAYYGISVKCKTNLEKPFLYLARRLTGDPKLELLKPPKPPSLITLSKETPSEEEHEG</sequence>
<keyword evidence="6" id="KW-0342">GTP-binding</keyword>
<dbReference type="SMART" id="SM00173">
    <property type="entry name" value="RAS"/>
    <property type="match status" value="1"/>
</dbReference>
<dbReference type="AlphaFoldDB" id="B4NWQ0"/>
<dbReference type="GO" id="GO:0005634">
    <property type="term" value="C:nucleus"/>
    <property type="evidence" value="ECO:0007669"/>
    <property type="project" value="UniProtKB-SubCell"/>
</dbReference>
<dbReference type="GO" id="GO:0005525">
    <property type="term" value="F:GTP binding"/>
    <property type="evidence" value="ECO:0007669"/>
    <property type="project" value="UniProtKB-KW"/>
</dbReference>
<dbReference type="Gene3D" id="3.40.50.300">
    <property type="entry name" value="P-loop containing nucleotide triphosphate hydrolases"/>
    <property type="match status" value="1"/>
</dbReference>
<dbReference type="GO" id="GO:0000054">
    <property type="term" value="P:ribosomal subunit export from nucleus"/>
    <property type="evidence" value="ECO:0007669"/>
    <property type="project" value="TreeGrafter"/>
</dbReference>
<evidence type="ECO:0000256" key="7">
    <source>
        <dbReference type="ARBA" id="ARBA00023242"/>
    </source>
</evidence>
<dbReference type="Proteomes" id="UP000002282">
    <property type="component" value="Chromosome 2L"/>
</dbReference>
<dbReference type="InterPro" id="IPR001806">
    <property type="entry name" value="Small_GTPase"/>
</dbReference>
<name>B4NWQ0_DROYA</name>
<dbReference type="SMART" id="SM00174">
    <property type="entry name" value="RHO"/>
    <property type="match status" value="1"/>
</dbReference>
<dbReference type="eggNOG" id="KOG0096">
    <property type="taxonomic scope" value="Eukaryota"/>
</dbReference>
<dbReference type="GO" id="GO:0005737">
    <property type="term" value="C:cytoplasm"/>
    <property type="evidence" value="ECO:0007669"/>
    <property type="project" value="TreeGrafter"/>
</dbReference>
<dbReference type="HOGENOM" id="CLU_041217_13_0_1"/>
<comment type="similarity">
    <text evidence="2">Belongs to the small GTPase superfamily. Ran family.</text>
</comment>
<dbReference type="GO" id="GO:0003924">
    <property type="term" value="F:GTPase activity"/>
    <property type="evidence" value="ECO:0007669"/>
    <property type="project" value="InterPro"/>
</dbReference>
<dbReference type="InterPro" id="IPR027417">
    <property type="entry name" value="P-loop_NTPase"/>
</dbReference>
<dbReference type="SUPFAM" id="SSF52540">
    <property type="entry name" value="P-loop containing nucleoside triphosphate hydrolases"/>
    <property type="match status" value="1"/>
</dbReference>
<proteinExistence type="inferred from homology"/>
<evidence type="ECO:0000313" key="9">
    <source>
        <dbReference type="EMBL" id="EDW87392.1"/>
    </source>
</evidence>
<evidence type="ECO:0000256" key="5">
    <source>
        <dbReference type="ARBA" id="ARBA00022927"/>
    </source>
</evidence>
<evidence type="ECO:0000256" key="3">
    <source>
        <dbReference type="ARBA" id="ARBA00022448"/>
    </source>
</evidence>
<protein>
    <submittedName>
        <fullName evidence="9">Uncharacterized protein</fullName>
    </submittedName>
</protein>
<evidence type="ECO:0000256" key="4">
    <source>
        <dbReference type="ARBA" id="ARBA00022741"/>
    </source>
</evidence>
<reference evidence="9 10" key="1">
    <citation type="journal article" date="2007" name="Nature">
        <title>Evolution of genes and genomes on the Drosophila phylogeny.</title>
        <authorList>
            <consortium name="Drosophila 12 Genomes Consortium"/>
            <person name="Clark A.G."/>
            <person name="Eisen M.B."/>
            <person name="Smith D.R."/>
            <person name="Bergman C.M."/>
            <person name="Oliver B."/>
            <person name="Markow T.A."/>
            <person name="Kaufman T.C."/>
            <person name="Kellis M."/>
            <person name="Gelbart W."/>
            <person name="Iyer V.N."/>
            <person name="Pollard D.A."/>
            <person name="Sackton T.B."/>
            <person name="Larracuente A.M."/>
            <person name="Singh N.D."/>
            <person name="Abad J.P."/>
            <person name="Abt D.N."/>
            <person name="Adryan B."/>
            <person name="Aguade M."/>
            <person name="Akashi H."/>
            <person name="Anderson W.W."/>
            <person name="Aquadro C.F."/>
            <person name="Ardell D.H."/>
            <person name="Arguello R."/>
            <person name="Artieri C.G."/>
            <person name="Barbash D.A."/>
            <person name="Barker D."/>
            <person name="Barsanti P."/>
            <person name="Batterham P."/>
            <person name="Batzoglou S."/>
            <person name="Begun D."/>
            <person name="Bhutkar A."/>
            <person name="Blanco E."/>
            <person name="Bosak S.A."/>
            <person name="Bradley R.K."/>
            <person name="Brand A.D."/>
            <person name="Brent M.R."/>
            <person name="Brooks A.N."/>
            <person name="Brown R.H."/>
            <person name="Butlin R.K."/>
            <person name="Caggese C."/>
            <person name="Calvi B.R."/>
            <person name="Bernardo de Carvalho A."/>
            <person name="Caspi A."/>
            <person name="Castrezana S."/>
            <person name="Celniker S.E."/>
            <person name="Chang J.L."/>
            <person name="Chapple C."/>
            <person name="Chatterji S."/>
            <person name="Chinwalla A."/>
            <person name="Civetta A."/>
            <person name="Clifton S.W."/>
            <person name="Comeron J.M."/>
            <person name="Costello J.C."/>
            <person name="Coyne J.A."/>
            <person name="Daub J."/>
            <person name="David R.G."/>
            <person name="Delcher A.L."/>
            <person name="Delehaunty K."/>
            <person name="Do C.B."/>
            <person name="Ebling H."/>
            <person name="Edwards K."/>
            <person name="Eickbush T."/>
            <person name="Evans J.D."/>
            <person name="Filipski A."/>
            <person name="Findeiss S."/>
            <person name="Freyhult E."/>
            <person name="Fulton L."/>
            <person name="Fulton R."/>
            <person name="Garcia A.C."/>
            <person name="Gardiner A."/>
            <person name="Garfield D.A."/>
            <person name="Garvin B.E."/>
            <person name="Gibson G."/>
            <person name="Gilbert D."/>
            <person name="Gnerre S."/>
            <person name="Godfrey J."/>
            <person name="Good R."/>
            <person name="Gotea V."/>
            <person name="Gravely B."/>
            <person name="Greenberg A.J."/>
            <person name="Griffiths-Jones S."/>
            <person name="Gross S."/>
            <person name="Guigo R."/>
            <person name="Gustafson E.A."/>
            <person name="Haerty W."/>
            <person name="Hahn M.W."/>
            <person name="Halligan D.L."/>
            <person name="Halpern A.L."/>
            <person name="Halter G.M."/>
            <person name="Han M.V."/>
            <person name="Heger A."/>
            <person name="Hillier L."/>
            <person name="Hinrichs A.S."/>
            <person name="Holmes I."/>
            <person name="Hoskins R.A."/>
            <person name="Hubisz M.J."/>
            <person name="Hultmark D."/>
            <person name="Huntley M.A."/>
            <person name="Jaffe D.B."/>
            <person name="Jagadeeshan S."/>
            <person name="Jeck W.R."/>
            <person name="Johnson J."/>
            <person name="Jones C.D."/>
            <person name="Jordan W.C."/>
            <person name="Karpen G.H."/>
            <person name="Kataoka E."/>
            <person name="Keightley P.D."/>
            <person name="Kheradpour P."/>
            <person name="Kirkness E.F."/>
            <person name="Koerich L.B."/>
            <person name="Kristiansen K."/>
            <person name="Kudrna D."/>
            <person name="Kulathinal R.J."/>
            <person name="Kumar S."/>
            <person name="Kwok R."/>
            <person name="Lander E."/>
            <person name="Langley C.H."/>
            <person name="Lapoint R."/>
            <person name="Lazzaro B.P."/>
            <person name="Lee S.J."/>
            <person name="Levesque L."/>
            <person name="Li R."/>
            <person name="Lin C.F."/>
            <person name="Lin M.F."/>
            <person name="Lindblad-Toh K."/>
            <person name="Llopart A."/>
            <person name="Long M."/>
            <person name="Low L."/>
            <person name="Lozovsky E."/>
            <person name="Lu J."/>
            <person name="Luo M."/>
            <person name="Machado C.A."/>
            <person name="Makalowski W."/>
            <person name="Marzo M."/>
            <person name="Matsuda M."/>
            <person name="Matzkin L."/>
            <person name="McAllister B."/>
            <person name="McBride C.S."/>
            <person name="McKernan B."/>
            <person name="McKernan K."/>
            <person name="Mendez-Lago M."/>
            <person name="Minx P."/>
            <person name="Mollenhauer M.U."/>
            <person name="Montooth K."/>
            <person name="Mount S.M."/>
            <person name="Mu X."/>
            <person name="Myers E."/>
            <person name="Negre B."/>
            <person name="Newfeld S."/>
            <person name="Nielsen R."/>
            <person name="Noor M.A."/>
            <person name="O'Grady P."/>
            <person name="Pachter L."/>
            <person name="Papaceit M."/>
            <person name="Parisi M.J."/>
            <person name="Parisi M."/>
            <person name="Parts L."/>
            <person name="Pedersen J.S."/>
            <person name="Pesole G."/>
            <person name="Phillippy A.M."/>
            <person name="Ponting C.P."/>
            <person name="Pop M."/>
            <person name="Porcelli D."/>
            <person name="Powell J.R."/>
            <person name="Prohaska S."/>
            <person name="Pruitt K."/>
            <person name="Puig M."/>
            <person name="Quesneville H."/>
            <person name="Ram K.R."/>
            <person name="Rand D."/>
            <person name="Rasmussen M.D."/>
            <person name="Reed L.K."/>
            <person name="Reenan R."/>
            <person name="Reily A."/>
            <person name="Remington K.A."/>
            <person name="Rieger T.T."/>
            <person name="Ritchie M.G."/>
            <person name="Robin C."/>
            <person name="Rogers Y.H."/>
            <person name="Rohde C."/>
            <person name="Rozas J."/>
            <person name="Rubenfield M.J."/>
            <person name="Ruiz A."/>
            <person name="Russo S."/>
            <person name="Salzberg S.L."/>
            <person name="Sanchez-Gracia A."/>
            <person name="Saranga D.J."/>
            <person name="Sato H."/>
            <person name="Schaeffer S.W."/>
            <person name="Schatz M.C."/>
            <person name="Schlenke T."/>
            <person name="Schwartz R."/>
            <person name="Segarra C."/>
            <person name="Singh R.S."/>
            <person name="Sirot L."/>
            <person name="Sirota M."/>
            <person name="Sisneros N.B."/>
            <person name="Smith C.D."/>
            <person name="Smith T.F."/>
            <person name="Spieth J."/>
            <person name="Stage D.E."/>
            <person name="Stark A."/>
            <person name="Stephan W."/>
            <person name="Strausberg R.L."/>
            <person name="Strempel S."/>
            <person name="Sturgill D."/>
            <person name="Sutton G."/>
            <person name="Sutton G.G."/>
            <person name="Tao W."/>
            <person name="Teichmann S."/>
            <person name="Tobari Y.N."/>
            <person name="Tomimura Y."/>
            <person name="Tsolas J.M."/>
            <person name="Valente V.L."/>
            <person name="Venter E."/>
            <person name="Venter J.C."/>
            <person name="Vicario S."/>
            <person name="Vieira F.G."/>
            <person name="Vilella A.J."/>
            <person name="Villasante A."/>
            <person name="Walenz B."/>
            <person name="Wang J."/>
            <person name="Wasserman M."/>
            <person name="Watts T."/>
            <person name="Wilson D."/>
            <person name="Wilson R.K."/>
            <person name="Wing R.A."/>
            <person name="Wolfner M.F."/>
            <person name="Wong A."/>
            <person name="Wong G.K."/>
            <person name="Wu C.I."/>
            <person name="Wu G."/>
            <person name="Yamamoto D."/>
            <person name="Yang H.P."/>
            <person name="Yang S.P."/>
            <person name="Yorke J.A."/>
            <person name="Yoshida K."/>
            <person name="Zdobnov E."/>
            <person name="Zhang P."/>
            <person name="Zhang Y."/>
            <person name="Zimin A.V."/>
            <person name="Baldwin J."/>
            <person name="Abdouelleil A."/>
            <person name="Abdulkadir J."/>
            <person name="Abebe A."/>
            <person name="Abera B."/>
            <person name="Abreu J."/>
            <person name="Acer S.C."/>
            <person name="Aftuck L."/>
            <person name="Alexander A."/>
            <person name="An P."/>
            <person name="Anderson E."/>
            <person name="Anderson S."/>
            <person name="Arachi H."/>
            <person name="Azer M."/>
            <person name="Bachantsang P."/>
            <person name="Barry A."/>
            <person name="Bayul T."/>
            <person name="Berlin A."/>
            <person name="Bessette D."/>
            <person name="Bloom T."/>
            <person name="Blye J."/>
            <person name="Boguslavskiy L."/>
            <person name="Bonnet C."/>
            <person name="Boukhgalter B."/>
            <person name="Bourzgui I."/>
            <person name="Brown A."/>
            <person name="Cahill P."/>
            <person name="Channer S."/>
            <person name="Cheshatsang Y."/>
            <person name="Chuda L."/>
            <person name="Citroen M."/>
            <person name="Collymore A."/>
            <person name="Cooke P."/>
            <person name="Costello M."/>
            <person name="D'Aco K."/>
            <person name="Daza R."/>
            <person name="De Haan G."/>
            <person name="DeGray S."/>
            <person name="DeMaso C."/>
            <person name="Dhargay N."/>
            <person name="Dooley K."/>
            <person name="Dooley E."/>
            <person name="Doricent M."/>
            <person name="Dorje P."/>
            <person name="Dorjee K."/>
            <person name="Dupes A."/>
            <person name="Elong R."/>
            <person name="Falk J."/>
            <person name="Farina A."/>
            <person name="Faro S."/>
            <person name="Ferguson D."/>
            <person name="Fisher S."/>
            <person name="Foley C.D."/>
            <person name="Franke A."/>
            <person name="Friedrich D."/>
            <person name="Gadbois L."/>
            <person name="Gearin G."/>
            <person name="Gearin C.R."/>
            <person name="Giannoukos G."/>
            <person name="Goode T."/>
            <person name="Graham J."/>
            <person name="Grandbois E."/>
            <person name="Grewal S."/>
            <person name="Gyaltsen K."/>
            <person name="Hafez N."/>
            <person name="Hagos B."/>
            <person name="Hall J."/>
            <person name="Henson C."/>
            <person name="Hollinger A."/>
            <person name="Honan T."/>
            <person name="Huard M.D."/>
            <person name="Hughes L."/>
            <person name="Hurhula B."/>
            <person name="Husby M.E."/>
            <person name="Kamat A."/>
            <person name="Kanga B."/>
            <person name="Kashin S."/>
            <person name="Khazanovich D."/>
            <person name="Kisner P."/>
            <person name="Lance K."/>
            <person name="Lara M."/>
            <person name="Lee W."/>
            <person name="Lennon N."/>
            <person name="Letendre F."/>
            <person name="LeVine R."/>
            <person name="Lipovsky A."/>
            <person name="Liu X."/>
            <person name="Liu J."/>
            <person name="Liu S."/>
            <person name="Lokyitsang T."/>
            <person name="Lokyitsang Y."/>
            <person name="Lubonja R."/>
            <person name="Lui A."/>
            <person name="MacDonald P."/>
            <person name="Magnisalis V."/>
            <person name="Maru K."/>
            <person name="Matthews C."/>
            <person name="McCusker W."/>
            <person name="McDonough S."/>
            <person name="Mehta T."/>
            <person name="Meldrim J."/>
            <person name="Meneus L."/>
            <person name="Mihai O."/>
            <person name="Mihalev A."/>
            <person name="Mihova T."/>
            <person name="Mittelman R."/>
            <person name="Mlenga V."/>
            <person name="Montmayeur A."/>
            <person name="Mulrain L."/>
            <person name="Navidi A."/>
            <person name="Naylor J."/>
            <person name="Negash T."/>
            <person name="Nguyen T."/>
            <person name="Nguyen N."/>
            <person name="Nicol R."/>
            <person name="Norbu C."/>
            <person name="Norbu N."/>
            <person name="Novod N."/>
            <person name="O'Neill B."/>
            <person name="Osman S."/>
            <person name="Markiewicz E."/>
            <person name="Oyono O.L."/>
            <person name="Patti C."/>
            <person name="Phunkhang P."/>
            <person name="Pierre F."/>
            <person name="Priest M."/>
            <person name="Raghuraman S."/>
            <person name="Rege F."/>
            <person name="Reyes R."/>
            <person name="Rise C."/>
            <person name="Rogov P."/>
            <person name="Ross K."/>
            <person name="Ryan E."/>
            <person name="Settipalli S."/>
            <person name="Shea T."/>
            <person name="Sherpa N."/>
            <person name="Shi L."/>
            <person name="Shih D."/>
            <person name="Sparrow T."/>
            <person name="Spaulding J."/>
            <person name="Stalker J."/>
            <person name="Stange-Thomann N."/>
            <person name="Stavropoulos S."/>
            <person name="Stone C."/>
            <person name="Strader C."/>
            <person name="Tesfaye S."/>
            <person name="Thomson T."/>
            <person name="Thoulutsang Y."/>
            <person name="Thoulutsang D."/>
            <person name="Topham K."/>
            <person name="Topping I."/>
            <person name="Tsamla T."/>
            <person name="Vassiliev H."/>
            <person name="Vo A."/>
            <person name="Wangchuk T."/>
            <person name="Wangdi T."/>
            <person name="Weiand M."/>
            <person name="Wilkinson J."/>
            <person name="Wilson A."/>
            <person name="Yadav S."/>
            <person name="Young G."/>
            <person name="Yu Q."/>
            <person name="Zembek L."/>
            <person name="Zhong D."/>
            <person name="Zimmer A."/>
            <person name="Zwirko Z."/>
            <person name="Jaffe D.B."/>
            <person name="Alvarez P."/>
            <person name="Brockman W."/>
            <person name="Butler J."/>
            <person name="Chin C."/>
            <person name="Gnerre S."/>
            <person name="Grabherr M."/>
            <person name="Kleber M."/>
            <person name="Mauceli E."/>
            <person name="MacCallum I."/>
        </authorList>
    </citation>
    <scope>NUCLEOTIDE SEQUENCE [LARGE SCALE GENOMIC DNA]</scope>
    <source>
        <strain evidence="10">Tai18E2 / Tucson 14021-0261.01</strain>
    </source>
</reference>
<evidence type="ECO:0000256" key="6">
    <source>
        <dbReference type="ARBA" id="ARBA00023134"/>
    </source>
</evidence>
<dbReference type="InterPro" id="IPR005225">
    <property type="entry name" value="Small_GTP-bd"/>
</dbReference>
<dbReference type="OMA" id="QCAIIMV"/>
<feature type="region of interest" description="Disordered" evidence="8">
    <location>
        <begin position="164"/>
        <end position="190"/>
    </location>
</feature>
<reference evidence="9 10" key="2">
    <citation type="journal article" date="2007" name="PLoS Biol.">
        <title>Principles of genome evolution in the Drosophila melanogaster species group.</title>
        <authorList>
            <person name="Ranz J.M."/>
            <person name="Maurin D."/>
            <person name="Chan Y.S."/>
            <person name="von Grotthuss M."/>
            <person name="Hillier L.W."/>
            <person name="Roote J."/>
            <person name="Ashburner M."/>
            <person name="Bergman C.M."/>
        </authorList>
    </citation>
    <scope>NUCLEOTIDE SEQUENCE [LARGE SCALE GENOMIC DNA]</scope>
    <source>
        <strain evidence="10">Tai18E2 / Tucson 14021-0261.01</strain>
    </source>
</reference>
<dbReference type="Pfam" id="PF00071">
    <property type="entry name" value="Ras"/>
    <property type="match status" value="1"/>
</dbReference>
<dbReference type="EMBL" id="CM000157">
    <property type="protein sequence ID" value="EDW87392.1"/>
    <property type="molecule type" value="Genomic_DNA"/>
</dbReference>
<dbReference type="NCBIfam" id="TIGR00231">
    <property type="entry name" value="small_GTP"/>
    <property type="match status" value="1"/>
</dbReference>
<dbReference type="SMART" id="SM00176">
    <property type="entry name" value="RAN"/>
    <property type="match status" value="1"/>
</dbReference>